<evidence type="ECO:0000259" key="7">
    <source>
        <dbReference type="Pfam" id="PF01490"/>
    </source>
</evidence>
<sequence>MSHDNYGFTGSTDSIDPKRQNPFENNGSKYTAKDNSNNFSVVELEDKRKIAKELEGDYDPYKHREVQHPTTFWETLFHLMKGSLGTGILAMPKAFENAGYVVGTIGTIIIGLLCTYCIRVLIKSEYELCKRRKVPSMTYPGTMQASLEEGPKCLRRFSKYCPHICNTFLMVYQLGTCCVYTVFIAENLKKAMDNYINPDIDLRFYMLALLLPLILINWVRNLKLLAPLSTIANFVTFASFAIILYYLFRDPIDFTGRQTIGDVANFPLFLGTVLFALEAIGVIMPLENEMKQPKKFMNPCGVLNIGMALNIILYVGIGFFGYIKYGDKVYGTITTNLPEDEVLSSVVQILLALAIFVTHSLQCYVAIDISWNEYIQPRMKHTSNLNQLIWEYVVRTCIVILTFILAISIPLLELFISLFGALCLAMLGISFPALIQICAFWKVKSSKERVFLATRNIAVILFGLLGLVIGTYTSLEKIVIELGKMKASSGLPDSGSLKPTAVSSSSLESPEYDPHQHRNRPHPTTNTETLIHLLKGSLGTGILAMPNAFCNSGLVTGTVATVIIGILCTYCLHILVKAQYELCKRLKVPILNYPQSMKVALEQGPPSLRKFAHSSPIIVDAFLIVYQLGICCVYIVFVATNIKQVADQYCEPIDVKLHMLILLIPLTVINYIRNLKLLAPFSSVANIITFVGLGMILAYVFDDLPSITEREMFGSVRNFSLYFGTTLFALEAVGVIIALENNMKTPQNFRGTFGVLNVGMLVIVVLYILVGFFGYIKYGPDASGSITLNLPMDAVMAQSIKVMFAVAIFITYALQAYVPVEIIWTTYLDHRIKKNKLFWEYIVRTLVTLTTCKCKIPNEVISASADQSTRQRRLSDYAKGVATVHSTTSSRLPTEKARPFQKSHTHALILVILAIAVPRLGLFISLFGALCLSALGIAFPAIIEICVLWPHNFGRFKVALIKDIGLIIFGCIGLIVGTYVSLGDIIASFQTPVEDQA</sequence>
<feature type="domain" description="Amino acid transporter transmembrane" evidence="7">
    <location>
        <begin position="68"/>
        <end position="474"/>
    </location>
</feature>
<dbReference type="Pfam" id="PF01490">
    <property type="entry name" value="Aa_trans"/>
    <property type="match status" value="2"/>
</dbReference>
<keyword evidence="4 6" id="KW-0472">Membrane</keyword>
<dbReference type="GO" id="GO:0005774">
    <property type="term" value="C:vacuolar membrane"/>
    <property type="evidence" value="ECO:0007669"/>
    <property type="project" value="TreeGrafter"/>
</dbReference>
<keyword evidence="3 6" id="KW-1133">Transmembrane helix</keyword>
<comment type="subcellular location">
    <subcellularLocation>
        <location evidence="1">Membrane</location>
        <topology evidence="1">Multi-pass membrane protein</topology>
    </subcellularLocation>
</comment>
<dbReference type="STRING" id="543379.A0A232FA51"/>
<dbReference type="OrthoDB" id="1684102at2759"/>
<feature type="transmembrane region" description="Helical" evidence="6">
    <location>
        <begin position="795"/>
        <end position="814"/>
    </location>
</feature>
<feature type="transmembrane region" description="Helical" evidence="6">
    <location>
        <begin position="933"/>
        <end position="952"/>
    </location>
</feature>
<feature type="transmembrane region" description="Helical" evidence="6">
    <location>
        <begin position="388"/>
        <end position="409"/>
    </location>
</feature>
<feature type="transmembrane region" description="Helical" evidence="6">
    <location>
        <begin position="98"/>
        <end position="122"/>
    </location>
</feature>
<dbReference type="GO" id="GO:0015179">
    <property type="term" value="F:L-amino acid transmembrane transporter activity"/>
    <property type="evidence" value="ECO:0007669"/>
    <property type="project" value="TreeGrafter"/>
</dbReference>
<feature type="transmembrane region" description="Helical" evidence="6">
    <location>
        <begin position="164"/>
        <end position="182"/>
    </location>
</feature>
<evidence type="ECO:0000256" key="2">
    <source>
        <dbReference type="ARBA" id="ARBA00022692"/>
    </source>
</evidence>
<feature type="transmembrane region" description="Helical" evidence="6">
    <location>
        <begin position="554"/>
        <end position="576"/>
    </location>
</feature>
<feature type="transmembrane region" description="Helical" evidence="6">
    <location>
        <begin position="202"/>
        <end position="219"/>
    </location>
</feature>
<dbReference type="AlphaFoldDB" id="A0A232FA51"/>
<name>A0A232FA51_9HYME</name>
<dbReference type="PANTHER" id="PTHR22950">
    <property type="entry name" value="AMINO ACID TRANSPORTER"/>
    <property type="match status" value="1"/>
</dbReference>
<evidence type="ECO:0000256" key="6">
    <source>
        <dbReference type="SAM" id="Phobius"/>
    </source>
</evidence>
<organism evidence="8 9">
    <name type="scientific">Trichomalopsis sarcophagae</name>
    <dbReference type="NCBI Taxonomy" id="543379"/>
    <lineage>
        <taxon>Eukaryota</taxon>
        <taxon>Metazoa</taxon>
        <taxon>Ecdysozoa</taxon>
        <taxon>Arthropoda</taxon>
        <taxon>Hexapoda</taxon>
        <taxon>Insecta</taxon>
        <taxon>Pterygota</taxon>
        <taxon>Neoptera</taxon>
        <taxon>Endopterygota</taxon>
        <taxon>Hymenoptera</taxon>
        <taxon>Apocrita</taxon>
        <taxon>Proctotrupomorpha</taxon>
        <taxon>Chalcidoidea</taxon>
        <taxon>Pteromalidae</taxon>
        <taxon>Pteromalinae</taxon>
        <taxon>Trichomalopsis</taxon>
    </lineage>
</organism>
<evidence type="ECO:0000256" key="4">
    <source>
        <dbReference type="ARBA" id="ARBA00023136"/>
    </source>
</evidence>
<dbReference type="PANTHER" id="PTHR22950:SF680">
    <property type="entry name" value="PROTON-COUPLED AMINO ACID TRANSPORTER 4-LIKE PROTEIN"/>
    <property type="match status" value="1"/>
</dbReference>
<feature type="domain" description="Amino acid transporter transmembrane" evidence="7">
    <location>
        <begin position="522"/>
        <end position="981"/>
    </location>
</feature>
<feature type="transmembrane region" description="Helical" evidence="6">
    <location>
        <begin position="751"/>
        <end position="775"/>
    </location>
</feature>
<feature type="transmembrane region" description="Helical" evidence="6">
    <location>
        <begin position="345"/>
        <end position="367"/>
    </location>
</feature>
<feature type="transmembrane region" description="Helical" evidence="6">
    <location>
        <begin position="617"/>
        <end position="637"/>
    </location>
</feature>
<feature type="transmembrane region" description="Helical" evidence="6">
    <location>
        <begin position="307"/>
        <end position="325"/>
    </location>
</feature>
<comment type="caution">
    <text evidence="8">The sequence shown here is derived from an EMBL/GenBank/DDBJ whole genome shotgun (WGS) entry which is preliminary data.</text>
</comment>
<feature type="transmembrane region" description="Helical" evidence="6">
    <location>
        <begin position="684"/>
        <end position="701"/>
    </location>
</feature>
<proteinExistence type="predicted"/>
<feature type="compositionally biased region" description="Polar residues" evidence="5">
    <location>
        <begin position="22"/>
        <end position="34"/>
    </location>
</feature>
<evidence type="ECO:0000256" key="1">
    <source>
        <dbReference type="ARBA" id="ARBA00004141"/>
    </source>
</evidence>
<feature type="region of interest" description="Disordered" evidence="5">
    <location>
        <begin position="1"/>
        <end position="34"/>
    </location>
</feature>
<feature type="transmembrane region" description="Helical" evidence="6">
    <location>
        <begin position="907"/>
        <end position="927"/>
    </location>
</feature>
<feature type="transmembrane region" description="Helical" evidence="6">
    <location>
        <begin position="964"/>
        <end position="982"/>
    </location>
</feature>
<keyword evidence="9" id="KW-1185">Reference proteome</keyword>
<feature type="transmembrane region" description="Helical" evidence="6">
    <location>
        <begin position="231"/>
        <end position="248"/>
    </location>
</feature>
<protein>
    <recommendedName>
        <fullName evidence="7">Amino acid transporter transmembrane domain-containing protein</fullName>
    </recommendedName>
</protein>
<feature type="region of interest" description="Disordered" evidence="5">
    <location>
        <begin position="491"/>
        <end position="525"/>
    </location>
</feature>
<keyword evidence="2 6" id="KW-0812">Transmembrane</keyword>
<evidence type="ECO:0000256" key="3">
    <source>
        <dbReference type="ARBA" id="ARBA00022989"/>
    </source>
</evidence>
<dbReference type="InterPro" id="IPR013057">
    <property type="entry name" value="AA_transpt_TM"/>
</dbReference>
<evidence type="ECO:0000313" key="8">
    <source>
        <dbReference type="EMBL" id="OXU27339.1"/>
    </source>
</evidence>
<accession>A0A232FA51</accession>
<feature type="transmembrane region" description="Helical" evidence="6">
    <location>
        <begin position="415"/>
        <end position="441"/>
    </location>
</feature>
<evidence type="ECO:0000313" key="9">
    <source>
        <dbReference type="Proteomes" id="UP000215335"/>
    </source>
</evidence>
<evidence type="ECO:0000256" key="5">
    <source>
        <dbReference type="SAM" id="MobiDB-lite"/>
    </source>
</evidence>
<feature type="transmembrane region" description="Helical" evidence="6">
    <location>
        <begin position="721"/>
        <end position="739"/>
    </location>
</feature>
<dbReference type="EMBL" id="NNAY01000622">
    <property type="protein sequence ID" value="OXU27339.1"/>
    <property type="molecule type" value="Genomic_DNA"/>
</dbReference>
<feature type="transmembrane region" description="Helical" evidence="6">
    <location>
        <begin position="657"/>
        <end position="672"/>
    </location>
</feature>
<gene>
    <name evidence="8" type="ORF">TSAR_000063</name>
</gene>
<feature type="transmembrane region" description="Helical" evidence="6">
    <location>
        <begin position="453"/>
        <end position="475"/>
    </location>
</feature>
<feature type="transmembrane region" description="Helical" evidence="6">
    <location>
        <begin position="268"/>
        <end position="286"/>
    </location>
</feature>
<reference evidence="8 9" key="1">
    <citation type="journal article" date="2017" name="Curr. Biol.">
        <title>The Evolution of Venom by Co-option of Single-Copy Genes.</title>
        <authorList>
            <person name="Martinson E.O."/>
            <person name="Mrinalini"/>
            <person name="Kelkar Y.D."/>
            <person name="Chang C.H."/>
            <person name="Werren J.H."/>
        </authorList>
    </citation>
    <scope>NUCLEOTIDE SEQUENCE [LARGE SCALE GENOMIC DNA]</scope>
    <source>
        <strain evidence="8 9">Alberta</strain>
        <tissue evidence="8">Whole body</tissue>
    </source>
</reference>
<dbReference type="Proteomes" id="UP000215335">
    <property type="component" value="Unassembled WGS sequence"/>
</dbReference>